<feature type="region of interest" description="Disordered" evidence="1">
    <location>
        <begin position="1"/>
        <end position="34"/>
    </location>
</feature>
<dbReference type="GeneID" id="19417496"/>
<sequence length="255" mass="28193">MRAEALSDILPSVRDARASPPRDTGRPYSPSDGAALERVGVRRKCRHVRSARRRPPDLQRPHHWHHAPLTACLVHTMGTLGDGQDAAELDGEYLTRVWMAVDGSLRRDSPAVTVFVCDLDIPGARTSREGTSPAAPWERGALWRSSPAGPRRGEMDRASWLREAWDGSRATSIGLVLQPGIPPRRRLQSTARRVALPRPSDTTRSSTCCTARSRRRPRPRTLDSHRAVSRVPREHKARGSPAEVVAEGEAAWIDA</sequence>
<proteinExistence type="predicted"/>
<feature type="region of interest" description="Disordered" evidence="1">
    <location>
        <begin position="186"/>
        <end position="243"/>
    </location>
</feature>
<evidence type="ECO:0000313" key="2">
    <source>
        <dbReference type="EMBL" id="EIW51299.1"/>
    </source>
</evidence>
<feature type="compositionally biased region" description="Basic and acidic residues" evidence="1">
    <location>
        <begin position="220"/>
        <end position="234"/>
    </location>
</feature>
<name>R7S8L2_TRAVS</name>
<organism evidence="2 3">
    <name type="scientific">Trametes versicolor (strain FP-101664)</name>
    <name type="common">White-rot fungus</name>
    <name type="synonym">Coriolus versicolor</name>
    <dbReference type="NCBI Taxonomy" id="717944"/>
    <lineage>
        <taxon>Eukaryota</taxon>
        <taxon>Fungi</taxon>
        <taxon>Dikarya</taxon>
        <taxon>Basidiomycota</taxon>
        <taxon>Agaricomycotina</taxon>
        <taxon>Agaricomycetes</taxon>
        <taxon>Polyporales</taxon>
        <taxon>Polyporaceae</taxon>
        <taxon>Trametes</taxon>
    </lineage>
</organism>
<dbReference type="KEGG" id="tvs:TRAVEDRAFT_54681"/>
<protein>
    <submittedName>
        <fullName evidence="2">Uncharacterized protein</fullName>
    </submittedName>
</protein>
<dbReference type="AlphaFoldDB" id="R7S8L2"/>
<reference evidence="3" key="1">
    <citation type="journal article" date="2012" name="Science">
        <title>The Paleozoic origin of enzymatic lignin decomposition reconstructed from 31 fungal genomes.</title>
        <authorList>
            <person name="Floudas D."/>
            <person name="Binder M."/>
            <person name="Riley R."/>
            <person name="Barry K."/>
            <person name="Blanchette R.A."/>
            <person name="Henrissat B."/>
            <person name="Martinez A.T."/>
            <person name="Otillar R."/>
            <person name="Spatafora J.W."/>
            <person name="Yadav J.S."/>
            <person name="Aerts A."/>
            <person name="Benoit I."/>
            <person name="Boyd A."/>
            <person name="Carlson A."/>
            <person name="Copeland A."/>
            <person name="Coutinho P.M."/>
            <person name="de Vries R.P."/>
            <person name="Ferreira P."/>
            <person name="Findley K."/>
            <person name="Foster B."/>
            <person name="Gaskell J."/>
            <person name="Glotzer D."/>
            <person name="Gorecki P."/>
            <person name="Heitman J."/>
            <person name="Hesse C."/>
            <person name="Hori C."/>
            <person name="Igarashi K."/>
            <person name="Jurgens J.A."/>
            <person name="Kallen N."/>
            <person name="Kersten P."/>
            <person name="Kohler A."/>
            <person name="Kuees U."/>
            <person name="Kumar T.K.A."/>
            <person name="Kuo A."/>
            <person name="LaButti K."/>
            <person name="Larrondo L.F."/>
            <person name="Lindquist E."/>
            <person name="Ling A."/>
            <person name="Lombard V."/>
            <person name="Lucas S."/>
            <person name="Lundell T."/>
            <person name="Martin R."/>
            <person name="McLaughlin D.J."/>
            <person name="Morgenstern I."/>
            <person name="Morin E."/>
            <person name="Murat C."/>
            <person name="Nagy L.G."/>
            <person name="Nolan M."/>
            <person name="Ohm R.A."/>
            <person name="Patyshakuliyeva A."/>
            <person name="Rokas A."/>
            <person name="Ruiz-Duenas F.J."/>
            <person name="Sabat G."/>
            <person name="Salamov A."/>
            <person name="Samejima M."/>
            <person name="Schmutz J."/>
            <person name="Slot J.C."/>
            <person name="St John F."/>
            <person name="Stenlid J."/>
            <person name="Sun H."/>
            <person name="Sun S."/>
            <person name="Syed K."/>
            <person name="Tsang A."/>
            <person name="Wiebenga A."/>
            <person name="Young D."/>
            <person name="Pisabarro A."/>
            <person name="Eastwood D.C."/>
            <person name="Martin F."/>
            <person name="Cullen D."/>
            <person name="Grigoriev I.V."/>
            <person name="Hibbett D.S."/>
        </authorList>
    </citation>
    <scope>NUCLEOTIDE SEQUENCE [LARGE SCALE GENOMIC DNA]</scope>
    <source>
        <strain evidence="3">FP-101664</strain>
    </source>
</reference>
<keyword evidence="3" id="KW-1185">Reference proteome</keyword>
<accession>R7S8L2</accession>
<evidence type="ECO:0000256" key="1">
    <source>
        <dbReference type="SAM" id="MobiDB-lite"/>
    </source>
</evidence>
<gene>
    <name evidence="2" type="ORF">TRAVEDRAFT_54681</name>
</gene>
<dbReference type="RefSeq" id="XP_008045816.1">
    <property type="nucleotide sequence ID" value="XM_008047625.1"/>
</dbReference>
<evidence type="ECO:0000313" key="3">
    <source>
        <dbReference type="Proteomes" id="UP000054317"/>
    </source>
</evidence>
<feature type="compositionally biased region" description="Low complexity" evidence="1">
    <location>
        <begin position="196"/>
        <end position="211"/>
    </location>
</feature>
<dbReference type="Proteomes" id="UP000054317">
    <property type="component" value="Unassembled WGS sequence"/>
</dbReference>
<dbReference type="EMBL" id="JH711867">
    <property type="protein sequence ID" value="EIW51299.1"/>
    <property type="molecule type" value="Genomic_DNA"/>
</dbReference>